<dbReference type="AlphaFoldDB" id="A0A0J6VLA6"/>
<dbReference type="PATRIC" id="fig|298794.3.peg.6254"/>
<evidence type="ECO:0000256" key="1">
    <source>
        <dbReference type="SAM" id="MobiDB-lite"/>
    </source>
</evidence>
<evidence type="ECO:0000313" key="3">
    <source>
        <dbReference type="Proteomes" id="UP000035955"/>
    </source>
</evidence>
<organism evidence="2 3">
    <name type="scientific">Methylobacterium variabile</name>
    <dbReference type="NCBI Taxonomy" id="298794"/>
    <lineage>
        <taxon>Bacteria</taxon>
        <taxon>Pseudomonadati</taxon>
        <taxon>Pseudomonadota</taxon>
        <taxon>Alphaproteobacteria</taxon>
        <taxon>Hyphomicrobiales</taxon>
        <taxon>Methylobacteriaceae</taxon>
        <taxon>Methylobacterium</taxon>
    </lineage>
</organism>
<comment type="caution">
    <text evidence="2">The sequence shown here is derived from an EMBL/GenBank/DDBJ whole genome shotgun (WGS) entry which is preliminary data.</text>
</comment>
<feature type="region of interest" description="Disordered" evidence="1">
    <location>
        <begin position="145"/>
        <end position="181"/>
    </location>
</feature>
<accession>A0A0J6VLA6</accession>
<keyword evidence="3" id="KW-1185">Reference proteome</keyword>
<proteinExistence type="predicted"/>
<dbReference type="GO" id="GO:0016740">
    <property type="term" value="F:transferase activity"/>
    <property type="evidence" value="ECO:0007669"/>
    <property type="project" value="UniProtKB-KW"/>
</dbReference>
<protein>
    <submittedName>
        <fullName evidence="2">Trna delta-isopentenylpyrophosphate transferase</fullName>
    </submittedName>
</protein>
<gene>
    <name evidence="2" type="ORF">VQ02_08835</name>
</gene>
<dbReference type="RefSeq" id="WP_048443801.1">
    <property type="nucleotide sequence ID" value="NZ_LABY01000053.1"/>
</dbReference>
<reference evidence="2 3" key="1">
    <citation type="submission" date="2015-03" db="EMBL/GenBank/DDBJ databases">
        <title>Genome sequencing of Methylobacterium variabile DSM 16961.</title>
        <authorList>
            <person name="Chaudhry V."/>
            <person name="Patil P.B."/>
        </authorList>
    </citation>
    <scope>NUCLEOTIDE SEQUENCE [LARGE SCALE GENOMIC DNA]</scope>
    <source>
        <strain evidence="2 3">DSM 16961</strain>
    </source>
</reference>
<keyword evidence="2" id="KW-0808">Transferase</keyword>
<sequence>MSATTDKQIADILATYGEPLAGNVWRVQGTAVIYHKALERIAVQARIRFDAPVIVRAERDEAVILVTGHMPGPNGDRTEWSIGEALIGVNYRVSGKQAAYVFAMAEKRAKDRVILKLAGLHGLLYSEDEADEFKASRPDLVAANTQARKAGPAPAPEEGEAADDAEAPRAAPESAAGSAEADLTARIDEAQSINAVTDLMLAPETQSALAAMPSGLRDEVREHAKARLVALGWPARSAAKARKAAVA</sequence>
<name>A0A0J6VLA6_9HYPH</name>
<evidence type="ECO:0000313" key="2">
    <source>
        <dbReference type="EMBL" id="KMO39941.1"/>
    </source>
</evidence>
<dbReference type="Proteomes" id="UP000035955">
    <property type="component" value="Unassembled WGS sequence"/>
</dbReference>
<dbReference type="OrthoDB" id="8015888at2"/>
<feature type="compositionally biased region" description="Low complexity" evidence="1">
    <location>
        <begin position="168"/>
        <end position="181"/>
    </location>
</feature>
<dbReference type="EMBL" id="LABY01000053">
    <property type="protein sequence ID" value="KMO39941.1"/>
    <property type="molecule type" value="Genomic_DNA"/>
</dbReference>